<gene>
    <name evidence="6" type="primary">PSK</name>
    <name evidence="6" type="ORF">NTG6680_0515</name>
</gene>
<dbReference type="GO" id="GO:0019150">
    <property type="term" value="F:D-ribulokinase activity"/>
    <property type="evidence" value="ECO:0007669"/>
    <property type="project" value="UniProtKB-EC"/>
</dbReference>
<dbReference type="SUPFAM" id="SSF53067">
    <property type="entry name" value="Actin-like ATPase domain"/>
    <property type="match status" value="2"/>
</dbReference>
<dbReference type="RefSeq" id="WP_239795820.1">
    <property type="nucleotide sequence ID" value="NZ_OU912926.1"/>
</dbReference>
<evidence type="ECO:0000256" key="3">
    <source>
        <dbReference type="ARBA" id="ARBA00022777"/>
    </source>
</evidence>
<evidence type="ECO:0000256" key="2">
    <source>
        <dbReference type="ARBA" id="ARBA00022679"/>
    </source>
</evidence>
<feature type="domain" description="Carbohydrate kinase FGGY N-terminal" evidence="4">
    <location>
        <begin position="4"/>
        <end position="226"/>
    </location>
</feature>
<dbReference type="InterPro" id="IPR018484">
    <property type="entry name" value="FGGY_N"/>
</dbReference>
<dbReference type="InterPro" id="IPR018485">
    <property type="entry name" value="FGGY_C"/>
</dbReference>
<evidence type="ECO:0000313" key="7">
    <source>
        <dbReference type="Proteomes" id="UP000839052"/>
    </source>
</evidence>
<dbReference type="EMBL" id="OU912926">
    <property type="protein sequence ID" value="CAG9931768.1"/>
    <property type="molecule type" value="Genomic_DNA"/>
</dbReference>
<name>A0ABN8AGA0_9PROT</name>
<dbReference type="EC" id="2.7.1.47" evidence="6"/>
<evidence type="ECO:0000256" key="1">
    <source>
        <dbReference type="ARBA" id="ARBA00009156"/>
    </source>
</evidence>
<protein>
    <submittedName>
        <fullName evidence="6">D-ribulose kinase</fullName>
        <ecNumber evidence="6">2.7.1.47</ecNumber>
    </submittedName>
</protein>
<proteinExistence type="inferred from homology"/>
<dbReference type="PANTHER" id="PTHR10196:SF80">
    <property type="entry name" value="D-RIBULOSE KINASE"/>
    <property type="match status" value="1"/>
</dbReference>
<dbReference type="Proteomes" id="UP000839052">
    <property type="component" value="Chromosome"/>
</dbReference>
<evidence type="ECO:0000259" key="4">
    <source>
        <dbReference type="Pfam" id="PF00370"/>
    </source>
</evidence>
<evidence type="ECO:0000259" key="5">
    <source>
        <dbReference type="Pfam" id="PF02782"/>
    </source>
</evidence>
<sequence>MESYLGLDFGTSGARVCVVDKVGAITHEDHVFYPDAALQIHLNWREALHTLLKRLPATIAAELQSIAIAATSATVLLCDKELEPTAPALLYFDNRAREESEQLKQLAPPGHIVCSASSGLAKFLWLTNHTELSNVAYFLHQADWLVALLTGLGGVSDYHNALKSGYDTERLCWPNWIKNLPHANLLPQVVAPGANITHISSFVAQHFKINPACRVHAGTTDSIAAFIAAGMHKPGSAVTSLGTTIVLKLLSEQRVEAAQYGVYSHRFGDLWLAGGASNAGGGVLRQYFGDLQIDALSQCIDPAIDSLLDYYPLPRPGERFPINDPTLTPRLTPRPADDVLFLHGLLQGLSRIEAAGYKKLAELGASPLKSVTTTGGGAKNKVWGKIRERLLGVPVSVAEHTESAYGAALLAKRGLLIGNL</sequence>
<organism evidence="6 7">
    <name type="scientific">Candidatus Nitrotoga arctica</name>
    <dbReference type="NCBI Taxonomy" id="453162"/>
    <lineage>
        <taxon>Bacteria</taxon>
        <taxon>Pseudomonadati</taxon>
        <taxon>Pseudomonadota</taxon>
        <taxon>Betaproteobacteria</taxon>
        <taxon>Nitrosomonadales</taxon>
        <taxon>Gallionellaceae</taxon>
        <taxon>Candidatus Nitrotoga</taxon>
    </lineage>
</organism>
<comment type="similarity">
    <text evidence="1">Belongs to the FGGY kinase family.</text>
</comment>
<evidence type="ECO:0000313" key="6">
    <source>
        <dbReference type="EMBL" id="CAG9931768.1"/>
    </source>
</evidence>
<dbReference type="InterPro" id="IPR043129">
    <property type="entry name" value="ATPase_NBD"/>
</dbReference>
<keyword evidence="3 6" id="KW-0418">Kinase</keyword>
<dbReference type="InterPro" id="IPR000577">
    <property type="entry name" value="Carb_kinase_FGGY"/>
</dbReference>
<dbReference type="Pfam" id="PF00370">
    <property type="entry name" value="FGGY_N"/>
    <property type="match status" value="1"/>
</dbReference>
<dbReference type="Pfam" id="PF02782">
    <property type="entry name" value="FGGY_C"/>
    <property type="match status" value="1"/>
</dbReference>
<accession>A0ABN8AGA0</accession>
<keyword evidence="2 6" id="KW-0808">Transferase</keyword>
<dbReference type="Gene3D" id="3.30.420.40">
    <property type="match status" value="2"/>
</dbReference>
<dbReference type="PIRSF" id="PIRSF000538">
    <property type="entry name" value="GlpK"/>
    <property type="match status" value="1"/>
</dbReference>
<reference evidence="6 7" key="1">
    <citation type="submission" date="2021-10" db="EMBL/GenBank/DDBJ databases">
        <authorList>
            <person name="Koch H."/>
        </authorList>
    </citation>
    <scope>NUCLEOTIDE SEQUENCE [LARGE SCALE GENOMIC DNA]</scope>
    <source>
        <strain evidence="6">6680</strain>
    </source>
</reference>
<keyword evidence="7" id="KW-1185">Reference proteome</keyword>
<dbReference type="PANTHER" id="PTHR10196">
    <property type="entry name" value="SUGAR KINASE"/>
    <property type="match status" value="1"/>
</dbReference>
<feature type="domain" description="Carbohydrate kinase FGGY C-terminal" evidence="5">
    <location>
        <begin position="238"/>
        <end position="411"/>
    </location>
</feature>
<dbReference type="CDD" id="cd07783">
    <property type="entry name" value="ASKHA_NBD_FGGY_SePSK_AtXK1-like"/>
    <property type="match status" value="1"/>
</dbReference>